<evidence type="ECO:0000313" key="10">
    <source>
        <dbReference type="Proteomes" id="UP000886758"/>
    </source>
</evidence>
<dbReference type="Pfam" id="PF02132">
    <property type="entry name" value="RecR_ZnF"/>
    <property type="match status" value="1"/>
</dbReference>
<dbReference type="CDD" id="cd01025">
    <property type="entry name" value="TOPRIM_recR"/>
    <property type="match status" value="1"/>
</dbReference>
<comment type="similarity">
    <text evidence="7">Belongs to the RecR family.</text>
</comment>
<evidence type="ECO:0000256" key="4">
    <source>
        <dbReference type="ARBA" id="ARBA00022833"/>
    </source>
</evidence>
<protein>
    <recommendedName>
        <fullName evidence="7">Recombination protein RecR</fullName>
    </recommendedName>
</protein>
<keyword evidence="1 7" id="KW-0479">Metal-binding</keyword>
<evidence type="ECO:0000313" key="9">
    <source>
        <dbReference type="EMBL" id="HIT50111.1"/>
    </source>
</evidence>
<dbReference type="Proteomes" id="UP000886758">
    <property type="component" value="Unassembled WGS sequence"/>
</dbReference>
<evidence type="ECO:0000256" key="6">
    <source>
        <dbReference type="ARBA" id="ARBA00023204"/>
    </source>
</evidence>
<dbReference type="PANTHER" id="PTHR30446:SF0">
    <property type="entry name" value="RECOMBINATION PROTEIN RECR"/>
    <property type="match status" value="1"/>
</dbReference>
<evidence type="ECO:0000256" key="2">
    <source>
        <dbReference type="ARBA" id="ARBA00022763"/>
    </source>
</evidence>
<dbReference type="GO" id="GO:0006310">
    <property type="term" value="P:DNA recombination"/>
    <property type="evidence" value="ECO:0007669"/>
    <property type="project" value="UniProtKB-UniRule"/>
</dbReference>
<keyword evidence="6 7" id="KW-0234">DNA repair</keyword>
<evidence type="ECO:0000259" key="8">
    <source>
        <dbReference type="PROSITE" id="PS50880"/>
    </source>
</evidence>
<evidence type="ECO:0000256" key="3">
    <source>
        <dbReference type="ARBA" id="ARBA00022771"/>
    </source>
</evidence>
<dbReference type="Gene3D" id="6.10.250.240">
    <property type="match status" value="1"/>
</dbReference>
<feature type="domain" description="Toprim" evidence="8">
    <location>
        <begin position="81"/>
        <end position="176"/>
    </location>
</feature>
<dbReference type="InterPro" id="IPR015967">
    <property type="entry name" value="Rcmb_RecR_Znf"/>
</dbReference>
<dbReference type="Gene3D" id="3.30.60.80">
    <property type="match status" value="1"/>
</dbReference>
<dbReference type="Gene3D" id="1.10.8.420">
    <property type="entry name" value="RecR Domain 1"/>
    <property type="match status" value="1"/>
</dbReference>
<dbReference type="GO" id="GO:0008270">
    <property type="term" value="F:zinc ion binding"/>
    <property type="evidence" value="ECO:0007669"/>
    <property type="project" value="UniProtKB-KW"/>
</dbReference>
<keyword evidence="5 7" id="KW-0233">DNA recombination</keyword>
<dbReference type="Gene3D" id="3.40.1360.10">
    <property type="match status" value="1"/>
</dbReference>
<dbReference type="InterPro" id="IPR023627">
    <property type="entry name" value="Rcmb_RecR"/>
</dbReference>
<comment type="caution">
    <text evidence="9">The sequence shown here is derived from an EMBL/GenBank/DDBJ whole genome shotgun (WGS) entry which is preliminary data.</text>
</comment>
<name>A0A9D1GST9_9MOLU</name>
<gene>
    <name evidence="7 9" type="primary">recR</name>
    <name evidence="9" type="ORF">IAD46_03690</name>
</gene>
<sequence>MKYPKALEALIDQFSSLPSVGRKTAERFAFYVYSKMPKERIELFSDSLVNLHQQLHSCSCCGNISEEDLCSICKDPERNHKQVLVVEQIKDLFTIENVNEYRGIYHVLGGAISFSKGIGIDDLNLSSLIRKVKNKEVDELILATNATLEGETTARYIKELLQDEPVKITRIAHGLPVGGDLSYADEMTVLKAFEGRREY</sequence>
<proteinExistence type="inferred from homology"/>
<dbReference type="SMART" id="SM00493">
    <property type="entry name" value="TOPRIM"/>
    <property type="match status" value="1"/>
</dbReference>
<dbReference type="PROSITE" id="PS50880">
    <property type="entry name" value="TOPRIM"/>
    <property type="match status" value="1"/>
</dbReference>
<dbReference type="SUPFAM" id="SSF111304">
    <property type="entry name" value="Recombination protein RecR"/>
    <property type="match status" value="1"/>
</dbReference>
<evidence type="ECO:0000256" key="1">
    <source>
        <dbReference type="ARBA" id="ARBA00022723"/>
    </source>
</evidence>
<dbReference type="NCBIfam" id="TIGR00615">
    <property type="entry name" value="recR"/>
    <property type="match status" value="1"/>
</dbReference>
<dbReference type="InterPro" id="IPR000093">
    <property type="entry name" value="DNA_Rcmb_RecR"/>
</dbReference>
<dbReference type="GO" id="GO:0003677">
    <property type="term" value="F:DNA binding"/>
    <property type="evidence" value="ECO:0007669"/>
    <property type="project" value="UniProtKB-UniRule"/>
</dbReference>
<evidence type="ECO:0000256" key="5">
    <source>
        <dbReference type="ARBA" id="ARBA00023172"/>
    </source>
</evidence>
<dbReference type="GO" id="GO:0006281">
    <property type="term" value="P:DNA repair"/>
    <property type="evidence" value="ECO:0007669"/>
    <property type="project" value="UniProtKB-UniRule"/>
</dbReference>
<dbReference type="InterPro" id="IPR034137">
    <property type="entry name" value="TOPRIM_RecR"/>
</dbReference>
<dbReference type="HAMAP" id="MF_00017">
    <property type="entry name" value="RecR"/>
    <property type="match status" value="1"/>
</dbReference>
<keyword evidence="2 7" id="KW-0227">DNA damage</keyword>
<organism evidence="9 10">
    <name type="scientific">Candidatus Pelethenecus faecipullorum</name>
    <dbReference type="NCBI Taxonomy" id="2840900"/>
    <lineage>
        <taxon>Bacteria</taxon>
        <taxon>Bacillati</taxon>
        <taxon>Mycoplasmatota</taxon>
        <taxon>Mollicutes</taxon>
        <taxon>Candidatus Pelethenecus</taxon>
    </lineage>
</organism>
<accession>A0A9D1GST9</accession>
<evidence type="ECO:0000256" key="7">
    <source>
        <dbReference type="HAMAP-Rule" id="MF_00017"/>
    </source>
</evidence>
<dbReference type="EMBL" id="DVLF01000112">
    <property type="protein sequence ID" value="HIT50111.1"/>
    <property type="molecule type" value="Genomic_DNA"/>
</dbReference>
<comment type="function">
    <text evidence="7">May play a role in DNA repair. It seems to be involved in an RecBC-independent recombinational process of DNA repair. It may act with RecF and RecO.</text>
</comment>
<keyword evidence="4 7" id="KW-0862">Zinc</keyword>
<dbReference type="Pfam" id="PF13662">
    <property type="entry name" value="Toprim_4"/>
    <property type="match status" value="1"/>
</dbReference>
<dbReference type="AlphaFoldDB" id="A0A9D1GST9"/>
<reference evidence="9" key="2">
    <citation type="journal article" date="2021" name="PeerJ">
        <title>Extensive microbial diversity within the chicken gut microbiome revealed by metagenomics and culture.</title>
        <authorList>
            <person name="Gilroy R."/>
            <person name="Ravi A."/>
            <person name="Getino M."/>
            <person name="Pursley I."/>
            <person name="Horton D.L."/>
            <person name="Alikhan N.F."/>
            <person name="Baker D."/>
            <person name="Gharbi K."/>
            <person name="Hall N."/>
            <person name="Watson M."/>
            <person name="Adriaenssens E.M."/>
            <person name="Foster-Nyarko E."/>
            <person name="Jarju S."/>
            <person name="Secka A."/>
            <person name="Antonio M."/>
            <person name="Oren A."/>
            <person name="Chaudhuri R.R."/>
            <person name="La Ragione R."/>
            <person name="Hildebrand F."/>
            <person name="Pallen M.J."/>
        </authorList>
    </citation>
    <scope>NUCLEOTIDE SEQUENCE</scope>
    <source>
        <strain evidence="9">ChiW17-6978</strain>
    </source>
</reference>
<dbReference type="Pfam" id="PF21175">
    <property type="entry name" value="RecR_C"/>
    <property type="match status" value="1"/>
</dbReference>
<dbReference type="InterPro" id="IPR006171">
    <property type="entry name" value="TOPRIM_dom"/>
</dbReference>
<dbReference type="Pfam" id="PF21176">
    <property type="entry name" value="RecR_HhH"/>
    <property type="match status" value="1"/>
</dbReference>
<reference evidence="9" key="1">
    <citation type="submission" date="2020-10" db="EMBL/GenBank/DDBJ databases">
        <authorList>
            <person name="Gilroy R."/>
        </authorList>
    </citation>
    <scope>NUCLEOTIDE SEQUENCE</scope>
    <source>
        <strain evidence="9">ChiW17-6978</strain>
    </source>
</reference>
<dbReference type="PROSITE" id="PS01300">
    <property type="entry name" value="RECR"/>
    <property type="match status" value="1"/>
</dbReference>
<dbReference type="PANTHER" id="PTHR30446">
    <property type="entry name" value="RECOMBINATION PROTEIN RECR"/>
    <property type="match status" value="1"/>
</dbReference>
<feature type="zinc finger region" description="C4-type" evidence="7">
    <location>
        <begin position="58"/>
        <end position="73"/>
    </location>
</feature>
<keyword evidence="3 7" id="KW-0863">Zinc-finger</keyword>